<evidence type="ECO:0000313" key="3">
    <source>
        <dbReference type="EMBL" id="TWH83141.1"/>
    </source>
</evidence>
<dbReference type="GeneID" id="65404999"/>
<evidence type="ECO:0000259" key="1">
    <source>
        <dbReference type="Pfam" id="PF01471"/>
    </source>
</evidence>
<dbReference type="Gene3D" id="3.30.1380.10">
    <property type="match status" value="1"/>
</dbReference>
<evidence type="ECO:0000259" key="2">
    <source>
        <dbReference type="Pfam" id="PF13539"/>
    </source>
</evidence>
<dbReference type="AlphaFoldDB" id="A0A562JJ04"/>
<comment type="caution">
    <text evidence="3">The sequence shown here is derived from an EMBL/GenBank/DDBJ whole genome shotgun (WGS) entry which is preliminary data.</text>
</comment>
<protein>
    <submittedName>
        <fullName evidence="3">Peptidoglycan L-alanyl-D-glutamate endopeptidase CwlK</fullName>
    </submittedName>
</protein>
<dbReference type="InterPro" id="IPR036366">
    <property type="entry name" value="PGBDSf"/>
</dbReference>
<reference evidence="3 4" key="1">
    <citation type="journal article" date="2015" name="Stand. Genomic Sci.">
        <title>Genomic Encyclopedia of Bacterial and Archaeal Type Strains, Phase III: the genomes of soil and plant-associated and newly described type strains.</title>
        <authorList>
            <person name="Whitman W.B."/>
            <person name="Woyke T."/>
            <person name="Klenk H.P."/>
            <person name="Zhou Y."/>
            <person name="Lilburn T.G."/>
            <person name="Beck B.J."/>
            <person name="De Vos P."/>
            <person name="Vandamme P."/>
            <person name="Eisen J.A."/>
            <person name="Garrity G."/>
            <person name="Hugenholtz P."/>
            <person name="Kyrpides N.C."/>
        </authorList>
    </citation>
    <scope>NUCLEOTIDE SEQUENCE [LARGE SCALE GENOMIC DNA]</scope>
    <source>
        <strain evidence="3 4">CGMCC 1.10115</strain>
    </source>
</reference>
<dbReference type="PANTHER" id="PTHR34385:SF1">
    <property type="entry name" value="PEPTIDOGLYCAN L-ALANYL-D-GLUTAMATE ENDOPEPTIDASE CWLK"/>
    <property type="match status" value="1"/>
</dbReference>
<dbReference type="InterPro" id="IPR039561">
    <property type="entry name" value="Peptidase_M15C"/>
</dbReference>
<name>A0A562JJ04_9BACI</name>
<dbReference type="SUPFAM" id="SSF47090">
    <property type="entry name" value="PGBD-like"/>
    <property type="match status" value="1"/>
</dbReference>
<gene>
    <name evidence="3" type="ORF">IQ19_03876</name>
</gene>
<dbReference type="Pfam" id="PF13539">
    <property type="entry name" value="Peptidase_M15_4"/>
    <property type="match status" value="1"/>
</dbReference>
<dbReference type="PANTHER" id="PTHR34385">
    <property type="entry name" value="D-ALANYL-D-ALANINE CARBOXYPEPTIDASE"/>
    <property type="match status" value="1"/>
</dbReference>
<feature type="domain" description="Peptidase M15C" evidence="2">
    <location>
        <begin position="86"/>
        <end position="145"/>
    </location>
</feature>
<dbReference type="Gene3D" id="1.10.101.10">
    <property type="entry name" value="PGBD-like superfamily/PGBD"/>
    <property type="match status" value="1"/>
</dbReference>
<dbReference type="InterPro" id="IPR052179">
    <property type="entry name" value="DD-CPase-like"/>
</dbReference>
<dbReference type="InterPro" id="IPR009045">
    <property type="entry name" value="Zn_M74/Hedgehog-like"/>
</dbReference>
<organism evidence="3 4">
    <name type="scientific">Cytobacillus oceanisediminis</name>
    <dbReference type="NCBI Taxonomy" id="665099"/>
    <lineage>
        <taxon>Bacteria</taxon>
        <taxon>Bacillati</taxon>
        <taxon>Bacillota</taxon>
        <taxon>Bacilli</taxon>
        <taxon>Bacillales</taxon>
        <taxon>Bacillaceae</taxon>
        <taxon>Cytobacillus</taxon>
    </lineage>
</organism>
<dbReference type="SUPFAM" id="SSF55166">
    <property type="entry name" value="Hedgehog/DD-peptidase"/>
    <property type="match status" value="1"/>
</dbReference>
<dbReference type="GO" id="GO:0008233">
    <property type="term" value="F:peptidase activity"/>
    <property type="evidence" value="ECO:0007669"/>
    <property type="project" value="InterPro"/>
</dbReference>
<sequence>MSVTLETLIDRSITNMKEGIHPTVKEAAIELIKRAFKENIYVLITSGYRSMEEQAVLYGQGRQSYVYNGKDYGDPSKPIVTQVKPGKSNHNFGLAIDFVLLSDDGNRAIWDVNDNWIRAANMGKELGFKWGGDWTSFKDYPHLEMKDLNPNSSRPMLRMGDTGEFVKQLQEALTRVGFFTGKCDGIFGEQTRQALINFQKANNLSADGIAGPNTWEALER</sequence>
<evidence type="ECO:0000313" key="4">
    <source>
        <dbReference type="Proteomes" id="UP000318667"/>
    </source>
</evidence>
<keyword evidence="4" id="KW-1185">Reference proteome</keyword>
<feature type="domain" description="Peptidoglycan binding-like" evidence="1">
    <location>
        <begin position="162"/>
        <end position="218"/>
    </location>
</feature>
<dbReference type="InterPro" id="IPR002477">
    <property type="entry name" value="Peptidoglycan-bd-like"/>
</dbReference>
<dbReference type="CDD" id="cd14845">
    <property type="entry name" value="L-Ala-D-Glu_peptidase_like"/>
    <property type="match status" value="1"/>
</dbReference>
<dbReference type="EMBL" id="VLKI01000013">
    <property type="protein sequence ID" value="TWH83141.1"/>
    <property type="molecule type" value="Genomic_DNA"/>
</dbReference>
<dbReference type="Proteomes" id="UP000318667">
    <property type="component" value="Unassembled WGS sequence"/>
</dbReference>
<dbReference type="Pfam" id="PF01471">
    <property type="entry name" value="PG_binding_1"/>
    <property type="match status" value="1"/>
</dbReference>
<dbReference type="InterPro" id="IPR036365">
    <property type="entry name" value="PGBD-like_sf"/>
</dbReference>
<dbReference type="RefSeq" id="WP_242021055.1">
    <property type="nucleotide sequence ID" value="NZ_CBCSDC010000013.1"/>
</dbReference>
<accession>A0A562JJ04</accession>
<proteinExistence type="predicted"/>